<sequence>MNNQSALLTPRPAPPRRAAPHLKVDSYLFISSSFRALATRAPSLPPLLAPRSLAIQAHDSTAARGASRLHERQQRHRIYYVLREVEHQQQQKREEHHHHQQHCRGITARRRGESLAAAPSSIVASLQKMDLAPRQHQLEYFIKKQHTRHHLLSTLCSLVSIGGERRGGALEWEEQHVPCNWWCGGAGRAGRRWEGEGEAVEVSQGT</sequence>
<proteinExistence type="predicted"/>
<keyword evidence="3" id="KW-1185">Reference proteome</keyword>
<protein>
    <submittedName>
        <fullName evidence="2">Uncharacterized protein</fullName>
    </submittedName>
</protein>
<gene>
    <name evidence="2" type="ORF">E2C01_078411</name>
</gene>
<evidence type="ECO:0000313" key="2">
    <source>
        <dbReference type="EMBL" id="MPC83696.1"/>
    </source>
</evidence>
<evidence type="ECO:0000256" key="1">
    <source>
        <dbReference type="SAM" id="MobiDB-lite"/>
    </source>
</evidence>
<organism evidence="2 3">
    <name type="scientific">Portunus trituberculatus</name>
    <name type="common">Swimming crab</name>
    <name type="synonym">Neptunus trituberculatus</name>
    <dbReference type="NCBI Taxonomy" id="210409"/>
    <lineage>
        <taxon>Eukaryota</taxon>
        <taxon>Metazoa</taxon>
        <taxon>Ecdysozoa</taxon>
        <taxon>Arthropoda</taxon>
        <taxon>Crustacea</taxon>
        <taxon>Multicrustacea</taxon>
        <taxon>Malacostraca</taxon>
        <taxon>Eumalacostraca</taxon>
        <taxon>Eucarida</taxon>
        <taxon>Decapoda</taxon>
        <taxon>Pleocyemata</taxon>
        <taxon>Brachyura</taxon>
        <taxon>Eubrachyura</taxon>
        <taxon>Portunoidea</taxon>
        <taxon>Portunidae</taxon>
        <taxon>Portuninae</taxon>
        <taxon>Portunus</taxon>
    </lineage>
</organism>
<reference evidence="2 3" key="1">
    <citation type="submission" date="2019-05" db="EMBL/GenBank/DDBJ databases">
        <title>Another draft genome of Portunus trituberculatus and its Hox gene families provides insights of decapod evolution.</title>
        <authorList>
            <person name="Jeong J.-H."/>
            <person name="Song I."/>
            <person name="Kim S."/>
            <person name="Choi T."/>
            <person name="Kim D."/>
            <person name="Ryu S."/>
            <person name="Kim W."/>
        </authorList>
    </citation>
    <scope>NUCLEOTIDE SEQUENCE [LARGE SCALE GENOMIC DNA]</scope>
    <source>
        <tissue evidence="2">Muscle</tissue>
    </source>
</reference>
<comment type="caution">
    <text evidence="2">The sequence shown here is derived from an EMBL/GenBank/DDBJ whole genome shotgun (WGS) entry which is preliminary data.</text>
</comment>
<dbReference type="Proteomes" id="UP000324222">
    <property type="component" value="Unassembled WGS sequence"/>
</dbReference>
<evidence type="ECO:0000313" key="3">
    <source>
        <dbReference type="Proteomes" id="UP000324222"/>
    </source>
</evidence>
<dbReference type="AlphaFoldDB" id="A0A5B7IQ29"/>
<dbReference type="EMBL" id="VSRR010063189">
    <property type="protein sequence ID" value="MPC83696.1"/>
    <property type="molecule type" value="Genomic_DNA"/>
</dbReference>
<feature type="region of interest" description="Disordered" evidence="1">
    <location>
        <begin position="87"/>
        <end position="110"/>
    </location>
</feature>
<accession>A0A5B7IQ29</accession>
<name>A0A5B7IQ29_PORTR</name>